<feature type="compositionally biased region" description="Basic and acidic residues" evidence="1">
    <location>
        <begin position="111"/>
        <end position="127"/>
    </location>
</feature>
<gene>
    <name evidence="3" type="ORF">CDAR_67421</name>
</gene>
<proteinExistence type="predicted"/>
<evidence type="ECO:0000313" key="3">
    <source>
        <dbReference type="EMBL" id="GIY54028.1"/>
    </source>
</evidence>
<evidence type="ECO:0000313" key="4">
    <source>
        <dbReference type="Proteomes" id="UP001054837"/>
    </source>
</evidence>
<feature type="compositionally biased region" description="Polar residues" evidence="1">
    <location>
        <begin position="129"/>
        <end position="138"/>
    </location>
</feature>
<feature type="signal peptide" evidence="2">
    <location>
        <begin position="1"/>
        <end position="21"/>
    </location>
</feature>
<feature type="compositionally biased region" description="Gly residues" evidence="1">
    <location>
        <begin position="23"/>
        <end position="35"/>
    </location>
</feature>
<dbReference type="Proteomes" id="UP001054837">
    <property type="component" value="Unassembled WGS sequence"/>
</dbReference>
<dbReference type="AlphaFoldDB" id="A0AAV4U8E5"/>
<feature type="compositionally biased region" description="Basic and acidic residues" evidence="1">
    <location>
        <begin position="177"/>
        <end position="187"/>
    </location>
</feature>
<accession>A0AAV4U8E5</accession>
<evidence type="ECO:0000256" key="2">
    <source>
        <dbReference type="SAM" id="SignalP"/>
    </source>
</evidence>
<name>A0AAV4U8E5_9ARAC</name>
<keyword evidence="2" id="KW-0732">Signal</keyword>
<dbReference type="EMBL" id="BPLQ01010857">
    <property type="protein sequence ID" value="GIY54028.1"/>
    <property type="molecule type" value="Genomic_DNA"/>
</dbReference>
<keyword evidence="4" id="KW-1185">Reference proteome</keyword>
<reference evidence="3 4" key="1">
    <citation type="submission" date="2021-06" db="EMBL/GenBank/DDBJ databases">
        <title>Caerostris darwini draft genome.</title>
        <authorList>
            <person name="Kono N."/>
            <person name="Arakawa K."/>
        </authorList>
    </citation>
    <scope>NUCLEOTIDE SEQUENCE [LARGE SCALE GENOMIC DNA]</scope>
</reference>
<feature type="compositionally biased region" description="Low complexity" evidence="1">
    <location>
        <begin position="36"/>
        <end position="99"/>
    </location>
</feature>
<sequence>MNLLVSLTLISIATFSGIALARRGGGGSRGGGSGIRWGSSSGSSSSSGSQSSSNWPSSGSQSSSNWPSSGSQSSSNWPSSVSQSSSNWPPSGSQSGSSGHLDSPSRNYESPSDHRDTPGGYKDRPDRPTSASRDSSSGNDGGQRHPNGQKVDSDDFGTQWSVPKSSSNKYRFGRRFQNHDSGRRPSSDSDEPYESTIVSNPESLDMPLSIYDMFPMCKSFVDALSIKEEELVKSGRIDSENCQEQDENVCLKSDTEKIRCEITEAPPPECAEQVVAFMKGSLCSEGNNPEDNET</sequence>
<feature type="compositionally biased region" description="Polar residues" evidence="1">
    <location>
        <begin position="156"/>
        <end position="169"/>
    </location>
</feature>
<feature type="chain" id="PRO_5043607472" evidence="2">
    <location>
        <begin position="22"/>
        <end position="294"/>
    </location>
</feature>
<feature type="region of interest" description="Disordered" evidence="1">
    <location>
        <begin position="22"/>
        <end position="200"/>
    </location>
</feature>
<protein>
    <submittedName>
        <fullName evidence="3">Uncharacterized protein</fullName>
    </submittedName>
</protein>
<comment type="caution">
    <text evidence="3">The sequence shown here is derived from an EMBL/GenBank/DDBJ whole genome shotgun (WGS) entry which is preliminary data.</text>
</comment>
<organism evidence="3 4">
    <name type="scientific">Caerostris darwini</name>
    <dbReference type="NCBI Taxonomy" id="1538125"/>
    <lineage>
        <taxon>Eukaryota</taxon>
        <taxon>Metazoa</taxon>
        <taxon>Ecdysozoa</taxon>
        <taxon>Arthropoda</taxon>
        <taxon>Chelicerata</taxon>
        <taxon>Arachnida</taxon>
        <taxon>Araneae</taxon>
        <taxon>Araneomorphae</taxon>
        <taxon>Entelegynae</taxon>
        <taxon>Araneoidea</taxon>
        <taxon>Araneidae</taxon>
        <taxon>Caerostris</taxon>
    </lineage>
</organism>
<evidence type="ECO:0000256" key="1">
    <source>
        <dbReference type="SAM" id="MobiDB-lite"/>
    </source>
</evidence>